<evidence type="ECO:0000256" key="4">
    <source>
        <dbReference type="ARBA" id="ARBA00022448"/>
    </source>
</evidence>
<evidence type="ECO:0000256" key="2">
    <source>
        <dbReference type="ARBA" id="ARBA00006419"/>
    </source>
</evidence>
<reference evidence="11" key="1">
    <citation type="journal article" date="2013" name="Genome Announc.">
        <title>Draft genome sequence of the basidiomycetous yeast-like fungus Pseudozyma hubeiensis SY62, which produces an abundant amount of the biosurfactant mannosylerythritol lipids.</title>
        <authorList>
            <person name="Konishi M."/>
            <person name="Hatada Y."/>
            <person name="Horiuchi J."/>
        </authorList>
    </citation>
    <scope>NUCLEOTIDE SEQUENCE [LARGE SCALE GENOMIC DNA]</scope>
    <source>
        <strain evidence="11">SY62</strain>
    </source>
</reference>
<evidence type="ECO:0000256" key="1">
    <source>
        <dbReference type="ARBA" id="ARBA00004395"/>
    </source>
</evidence>
<evidence type="ECO:0000256" key="9">
    <source>
        <dbReference type="SAM" id="MobiDB-lite"/>
    </source>
</evidence>
<feature type="compositionally biased region" description="Basic residues" evidence="9">
    <location>
        <begin position="1153"/>
        <end position="1164"/>
    </location>
</feature>
<feature type="compositionally biased region" description="Polar residues" evidence="9">
    <location>
        <begin position="1081"/>
        <end position="1090"/>
    </location>
</feature>
<dbReference type="GeneID" id="24111137"/>
<dbReference type="GO" id="GO:0006891">
    <property type="term" value="P:intra-Golgi vesicle-mediated transport"/>
    <property type="evidence" value="ECO:0007669"/>
    <property type="project" value="TreeGrafter"/>
</dbReference>
<dbReference type="InterPro" id="IPR007255">
    <property type="entry name" value="COG8"/>
</dbReference>
<feature type="compositionally biased region" description="Acidic residues" evidence="9">
    <location>
        <begin position="1107"/>
        <end position="1127"/>
    </location>
</feature>
<feature type="compositionally biased region" description="Basic and acidic residues" evidence="9">
    <location>
        <begin position="1016"/>
        <end position="1031"/>
    </location>
</feature>
<dbReference type="GO" id="GO:0000139">
    <property type="term" value="C:Golgi membrane"/>
    <property type="evidence" value="ECO:0007669"/>
    <property type="project" value="UniProtKB-SubCell"/>
</dbReference>
<feature type="compositionally biased region" description="Basic and acidic residues" evidence="9">
    <location>
        <begin position="705"/>
        <end position="777"/>
    </location>
</feature>
<dbReference type="PANTHER" id="PTHR21311:SF0">
    <property type="entry name" value="CONSERVED OLIGOMERIC GOLGI COMPLEX SUBUNIT 8"/>
    <property type="match status" value="1"/>
</dbReference>
<feature type="compositionally biased region" description="Low complexity" evidence="9">
    <location>
        <begin position="1054"/>
        <end position="1065"/>
    </location>
</feature>
<dbReference type="RefSeq" id="XP_012191858.1">
    <property type="nucleotide sequence ID" value="XM_012336468.1"/>
</dbReference>
<feature type="compositionally biased region" description="Basic and acidic residues" evidence="9">
    <location>
        <begin position="985"/>
        <end position="1000"/>
    </location>
</feature>
<proteinExistence type="inferred from homology"/>
<feature type="region of interest" description="Disordered" evidence="9">
    <location>
        <begin position="971"/>
        <end position="1164"/>
    </location>
</feature>
<keyword evidence="4" id="KW-0813">Transport</keyword>
<evidence type="ECO:0000256" key="5">
    <source>
        <dbReference type="ARBA" id="ARBA00022927"/>
    </source>
</evidence>
<feature type="region of interest" description="Disordered" evidence="9">
    <location>
        <begin position="796"/>
        <end position="947"/>
    </location>
</feature>
<dbReference type="PANTHER" id="PTHR21311">
    <property type="entry name" value="CONSERVED OLIGOMERIC GOLGI COMPLEX COMPONENT 8"/>
    <property type="match status" value="1"/>
</dbReference>
<feature type="region of interest" description="Disordered" evidence="9">
    <location>
        <begin position="690"/>
        <end position="777"/>
    </location>
</feature>
<protein>
    <recommendedName>
        <fullName evidence="3">Conserved oligomeric Golgi complex subunit 8</fullName>
    </recommendedName>
    <alternativeName>
        <fullName evidence="8">Component of oligomeric Golgi complex 8</fullName>
    </alternativeName>
</protein>
<dbReference type="GO" id="GO:0015031">
    <property type="term" value="P:protein transport"/>
    <property type="evidence" value="ECO:0007669"/>
    <property type="project" value="UniProtKB-KW"/>
</dbReference>
<dbReference type="HOGENOM" id="CLU_271827_0_0_1"/>
<dbReference type="OrthoDB" id="1661054at2759"/>
<evidence type="ECO:0000256" key="8">
    <source>
        <dbReference type="ARBA" id="ARBA00031347"/>
    </source>
</evidence>
<dbReference type="eggNOG" id="KOG2069">
    <property type="taxonomic scope" value="Eukaryota"/>
</dbReference>
<dbReference type="GO" id="GO:0017119">
    <property type="term" value="C:Golgi transport complex"/>
    <property type="evidence" value="ECO:0007669"/>
    <property type="project" value="InterPro"/>
</dbReference>
<feature type="compositionally biased region" description="Low complexity" evidence="9">
    <location>
        <begin position="1003"/>
        <end position="1012"/>
    </location>
</feature>
<feature type="compositionally biased region" description="Low complexity" evidence="9">
    <location>
        <begin position="1132"/>
        <end position="1148"/>
    </location>
</feature>
<evidence type="ECO:0000313" key="11">
    <source>
        <dbReference type="Proteomes" id="UP000014071"/>
    </source>
</evidence>
<feature type="compositionally biased region" description="Basic and acidic residues" evidence="9">
    <location>
        <begin position="901"/>
        <end position="931"/>
    </location>
</feature>
<evidence type="ECO:0000256" key="6">
    <source>
        <dbReference type="ARBA" id="ARBA00023034"/>
    </source>
</evidence>
<feature type="compositionally biased region" description="Low complexity" evidence="9">
    <location>
        <begin position="884"/>
        <end position="900"/>
    </location>
</feature>
<evidence type="ECO:0000256" key="3">
    <source>
        <dbReference type="ARBA" id="ARBA00020983"/>
    </source>
</evidence>
<dbReference type="Proteomes" id="UP000014071">
    <property type="component" value="Unassembled WGS sequence"/>
</dbReference>
<evidence type="ECO:0000256" key="7">
    <source>
        <dbReference type="ARBA" id="ARBA00023136"/>
    </source>
</evidence>
<dbReference type="AlphaFoldDB" id="R9PA80"/>
<keyword evidence="11" id="KW-1185">Reference proteome</keyword>
<dbReference type="EMBL" id="DF238819">
    <property type="protein sequence ID" value="GAC98271.1"/>
    <property type="molecule type" value="Genomic_DNA"/>
</dbReference>
<gene>
    <name evidence="10" type="ORF">PHSY_005863</name>
</gene>
<name>R9PA80_PSEHS</name>
<evidence type="ECO:0000313" key="10">
    <source>
        <dbReference type="EMBL" id="GAC98271.1"/>
    </source>
</evidence>
<dbReference type="STRING" id="1305764.R9PA80"/>
<keyword evidence="5" id="KW-0653">Protein transport</keyword>
<comment type="similarity">
    <text evidence="2">Belongs to the COG8 family.</text>
</comment>
<organism evidence="10 11">
    <name type="scientific">Pseudozyma hubeiensis (strain SY62)</name>
    <name type="common">Yeast</name>
    <dbReference type="NCBI Taxonomy" id="1305764"/>
    <lineage>
        <taxon>Eukaryota</taxon>
        <taxon>Fungi</taxon>
        <taxon>Dikarya</taxon>
        <taxon>Basidiomycota</taxon>
        <taxon>Ustilaginomycotina</taxon>
        <taxon>Ustilaginomycetes</taxon>
        <taxon>Ustilaginales</taxon>
        <taxon>Ustilaginaceae</taxon>
        <taxon>Pseudozyma</taxon>
    </lineage>
</organism>
<comment type="subcellular location">
    <subcellularLocation>
        <location evidence="1">Golgi apparatus membrane</location>
        <topology evidence="1">Peripheral membrane protein</topology>
    </subcellularLocation>
</comment>
<feature type="compositionally biased region" description="Basic and acidic residues" evidence="9">
    <location>
        <begin position="796"/>
        <end position="876"/>
    </location>
</feature>
<keyword evidence="6" id="KW-0333">Golgi apparatus</keyword>
<dbReference type="Pfam" id="PF04124">
    <property type="entry name" value="Dor1"/>
    <property type="match status" value="1"/>
</dbReference>
<keyword evidence="7" id="KW-0472">Membrane</keyword>
<accession>R9PA80</accession>
<sequence>MPNTASASASDSAAPNSLTALIHNAAPTAESSLSAEALSDKQVASYIRSLSNFSLVDLRTQPQQLQTKSEALHRQLSQLCISQTDAFIHIHQAEQQFAPSLTTFANRLEDLIVHTLPQLQEATEAFASASKPVLAERERVQNVVDQYERGHLSDLLEIPPLVLTCVRSGHHSDAIQLAEYLAGLLESSASHGSIGSADGHSLSNVNKPSEQRNTYLSLLIETLSHLAVMKTDLISSFSKPGLKLPAALKSTGVLRRLTHFERALPRLADWHTLQQHHSVPHLSMSEAQLCLAFLKSRIRSFHSALDAMGSSSSSSSQTFLRRYIDLWREEMTDTLSMAFALFVDTDPQGTPHHADDATTSDMVTPAYLISSFATSGFERLRDTISTQLVASVQATQASSSGHSASLSSLETLAELFANVHTQLSYASASLTRFGFDFGTLLCAPSSNASSDSSIQSLSTIEATWLDALTRSLDQAFSPSHALFDQNLKTSDATLPSQWLLSSQLPASALENLFQVSTTDPTSYDDFSRPNIELVDYPPLGKLLNRLLEWINALQVFAPTALAPLLLRLFDQHFARLSRRLLSEVSEAITRVDADTVAAERLLSDGEAQSLLQHLDQEEKRELQTQLVRDRESVILIKVLEMWQHSVVDWTRNVIASQIYDTEVDAKGEVDIAWAEAKDWIGETRTRIVESNKQRRQNAASKKKKVNEDLAREKAEAEERARVEAEERAKREKEEEEQRRKAEEEARLKSEEEARLKAEEEARLKAEEEARLKAEEEARLKAEEARLKEEARLQEEARLKAEEEARVKAEEEARLKAEAEAKAKDEAEAREAARLKAEEEAQLKAEEEARLKAEEEARLKAEEQARLKAEEEAKLKAEEEEQTKLKAQAKAEAAAAAAAEAAKAEEAARLKAEEEAKVKTEEEAKSKAEEAAKAQQESEEAAHVAAEDVAVANAADDVPSTKAGFKVSAVGIGNAAEPTQQPANDDTDRSRTSEAKEEALDKNAQPAPSAAAPKKFSLAEKLRLRKEERDRAAAAAAASQKPKEEVAAAEESIDAAPTAVAVPANTSDETTTTKNGEEHGDSTANAAVSATTEDKEQSTSSPDATEAVGEDPADEGEDDADDAEDNGDGDGSGTNTPATPTTPNPEATPSSGAAKKKKKNKKKKK</sequence>